<keyword evidence="2 7" id="KW-0812">Transmembrane</keyword>
<evidence type="ECO:0000256" key="4">
    <source>
        <dbReference type="ARBA" id="ARBA00023002"/>
    </source>
</evidence>
<dbReference type="PANTHER" id="PTHR21624:SF1">
    <property type="entry name" value="ALKYLGLYCEROL MONOOXYGENASE"/>
    <property type="match status" value="1"/>
</dbReference>
<evidence type="ECO:0000256" key="1">
    <source>
        <dbReference type="ARBA" id="ARBA00004127"/>
    </source>
</evidence>
<dbReference type="RefSeq" id="WP_168878076.1">
    <property type="nucleotide sequence ID" value="NZ_JABAIM010000003.1"/>
</dbReference>
<keyword evidence="10" id="KW-1185">Reference proteome</keyword>
<feature type="transmembrane region" description="Helical" evidence="7">
    <location>
        <begin position="44"/>
        <end position="64"/>
    </location>
</feature>
<comment type="caution">
    <text evidence="9">The sequence shown here is derived from an EMBL/GenBank/DDBJ whole genome shotgun (WGS) entry which is preliminary data.</text>
</comment>
<accession>A0A847S8W0</accession>
<reference evidence="9 10" key="1">
    <citation type="submission" date="2020-04" db="EMBL/GenBank/DDBJ databases">
        <title>Draft genome of Leeia sp. IMCC25680.</title>
        <authorList>
            <person name="Song J."/>
            <person name="Cho J.-C."/>
        </authorList>
    </citation>
    <scope>NUCLEOTIDE SEQUENCE [LARGE SCALE GENOMIC DNA]</scope>
    <source>
        <strain evidence="9 10">IMCC25680</strain>
    </source>
</reference>
<feature type="domain" description="Fatty acid hydroxylase" evidence="8">
    <location>
        <begin position="100"/>
        <end position="234"/>
    </location>
</feature>
<dbReference type="InterPro" id="IPR051689">
    <property type="entry name" value="Sterol_desaturase/TMEM195"/>
</dbReference>
<gene>
    <name evidence="9" type="ORF">HF682_14750</name>
</gene>
<evidence type="ECO:0000313" key="10">
    <source>
        <dbReference type="Proteomes" id="UP000587991"/>
    </source>
</evidence>
<evidence type="ECO:0000256" key="6">
    <source>
        <dbReference type="ARBA" id="ARBA00023136"/>
    </source>
</evidence>
<dbReference type="Proteomes" id="UP000587991">
    <property type="component" value="Unassembled WGS sequence"/>
</dbReference>
<dbReference type="PANTHER" id="PTHR21624">
    <property type="entry name" value="STEROL DESATURASE-RELATED PROTEIN"/>
    <property type="match status" value="1"/>
</dbReference>
<dbReference type="EMBL" id="JABAIM010000003">
    <property type="protein sequence ID" value="NLR76424.1"/>
    <property type="molecule type" value="Genomic_DNA"/>
</dbReference>
<proteinExistence type="predicted"/>
<dbReference type="GO" id="GO:0005506">
    <property type="term" value="F:iron ion binding"/>
    <property type="evidence" value="ECO:0007669"/>
    <property type="project" value="InterPro"/>
</dbReference>
<dbReference type="InterPro" id="IPR006694">
    <property type="entry name" value="Fatty_acid_hydroxylase"/>
</dbReference>
<feature type="transmembrane region" description="Helical" evidence="7">
    <location>
        <begin position="161"/>
        <end position="184"/>
    </location>
</feature>
<keyword evidence="4" id="KW-0560">Oxidoreductase</keyword>
<dbReference type="GO" id="GO:0050479">
    <property type="term" value="F:glyceryl-ether monooxygenase activity"/>
    <property type="evidence" value="ECO:0007669"/>
    <property type="project" value="TreeGrafter"/>
</dbReference>
<dbReference type="Pfam" id="PF04116">
    <property type="entry name" value="FA_hydroxylase"/>
    <property type="match status" value="1"/>
</dbReference>
<evidence type="ECO:0000256" key="2">
    <source>
        <dbReference type="ARBA" id="ARBA00022692"/>
    </source>
</evidence>
<dbReference type="GO" id="GO:0006643">
    <property type="term" value="P:membrane lipid metabolic process"/>
    <property type="evidence" value="ECO:0007669"/>
    <property type="project" value="TreeGrafter"/>
</dbReference>
<sequence>MQQVWDWIKDVLLGTGGALKWTALVVALFMLLEGAPLRGLLHRGYNLLVFALNMIGLAVVGLALDRVEAAMPEHGLIGRLLPGWTPGHPGSWQNVLWATLLYTVVYDFFHYWAHRAQHEFAPLWVLHRVHHNDNNMDASTSVRHSLGAGVVGTVLAHFPTYLILGGGMLPYFGAIILFWVWFFFTHAQLRWSMGWLTAVLVGPQMHRIHHGRSVAYHNRNYAQFFPFYDWLFGTLRMPEQDEWPETGVDGDDQPRWAWQQVFLPWLHPVTPAALPEPVAPAVEVADDSDPAAPTMAGR</sequence>
<evidence type="ECO:0000313" key="9">
    <source>
        <dbReference type="EMBL" id="NLR76424.1"/>
    </source>
</evidence>
<evidence type="ECO:0000256" key="3">
    <source>
        <dbReference type="ARBA" id="ARBA00022989"/>
    </source>
</evidence>
<dbReference type="AlphaFoldDB" id="A0A847S8W0"/>
<evidence type="ECO:0000256" key="7">
    <source>
        <dbReference type="SAM" id="Phobius"/>
    </source>
</evidence>
<organism evidence="9 10">
    <name type="scientific">Leeia aquatica</name>
    <dbReference type="NCBI Taxonomy" id="2725557"/>
    <lineage>
        <taxon>Bacteria</taxon>
        <taxon>Pseudomonadati</taxon>
        <taxon>Pseudomonadota</taxon>
        <taxon>Betaproteobacteria</taxon>
        <taxon>Neisseriales</taxon>
        <taxon>Leeiaceae</taxon>
        <taxon>Leeia</taxon>
    </lineage>
</organism>
<evidence type="ECO:0000256" key="5">
    <source>
        <dbReference type="ARBA" id="ARBA00023098"/>
    </source>
</evidence>
<dbReference type="GO" id="GO:0016020">
    <property type="term" value="C:membrane"/>
    <property type="evidence" value="ECO:0007669"/>
    <property type="project" value="GOC"/>
</dbReference>
<name>A0A847S8W0_9NEIS</name>
<protein>
    <submittedName>
        <fullName evidence="9">Sterol desaturase family protein</fullName>
    </submittedName>
</protein>
<evidence type="ECO:0000259" key="8">
    <source>
        <dbReference type="Pfam" id="PF04116"/>
    </source>
</evidence>
<dbReference type="GO" id="GO:0012505">
    <property type="term" value="C:endomembrane system"/>
    <property type="evidence" value="ECO:0007669"/>
    <property type="project" value="UniProtKB-SubCell"/>
</dbReference>
<keyword evidence="6 7" id="KW-0472">Membrane</keyword>
<keyword evidence="3 7" id="KW-1133">Transmembrane helix</keyword>
<dbReference type="GO" id="GO:0008610">
    <property type="term" value="P:lipid biosynthetic process"/>
    <property type="evidence" value="ECO:0007669"/>
    <property type="project" value="InterPro"/>
</dbReference>
<feature type="transmembrane region" description="Helical" evidence="7">
    <location>
        <begin position="12"/>
        <end position="32"/>
    </location>
</feature>
<keyword evidence="5" id="KW-0443">Lipid metabolism</keyword>
<comment type="subcellular location">
    <subcellularLocation>
        <location evidence="1">Endomembrane system</location>
        <topology evidence="1">Multi-pass membrane protein</topology>
    </subcellularLocation>
</comment>